<evidence type="ECO:0000256" key="5">
    <source>
        <dbReference type="ARBA" id="ARBA00022691"/>
    </source>
</evidence>
<keyword evidence="4 6" id="KW-0808">Transferase</keyword>
<dbReference type="PIRSF" id="PIRSF016305">
    <property type="entry name" value="LCM_mtfrase"/>
    <property type="match status" value="1"/>
</dbReference>
<dbReference type="Pfam" id="PF04072">
    <property type="entry name" value="LCM"/>
    <property type="match status" value="1"/>
</dbReference>
<evidence type="ECO:0000256" key="6">
    <source>
        <dbReference type="PIRNR" id="PIRNR016305"/>
    </source>
</evidence>
<keyword evidence="3 6" id="KW-0489">Methyltransferase</keyword>
<evidence type="ECO:0000313" key="8">
    <source>
        <dbReference type="EMBL" id="KAH7642161.1"/>
    </source>
</evidence>
<proteinExistence type="inferred from homology"/>
<dbReference type="PANTHER" id="PTHR13600:SF21">
    <property type="entry name" value="LEUCINE CARBOXYL METHYLTRANSFERASE 1"/>
    <property type="match status" value="1"/>
</dbReference>
<evidence type="ECO:0000256" key="4">
    <source>
        <dbReference type="ARBA" id="ARBA00022679"/>
    </source>
</evidence>
<protein>
    <recommendedName>
        <fullName evidence="6">Leucine carboxyl methyltransferase 1</fullName>
        <ecNumber evidence="6">2.1.1.233</ecNumber>
    </recommendedName>
</protein>
<reference evidence="8" key="2">
    <citation type="submission" date="2020-06" db="EMBL/GenBank/DDBJ databases">
        <authorList>
            <person name="Ji K."/>
            <person name="Li J."/>
        </authorList>
    </citation>
    <scope>NUCLEOTIDE SEQUENCE</scope>
    <source>
        <strain evidence="8">JKM2019</strain>
        <tissue evidence="8">Whole body</tissue>
    </source>
</reference>
<feature type="binding site" evidence="7">
    <location>
        <position position="76"/>
    </location>
    <ligand>
        <name>S-adenosyl-L-methionine</name>
        <dbReference type="ChEBI" id="CHEBI:59789"/>
    </ligand>
</feature>
<keyword evidence="10" id="KW-1185">Reference proteome</keyword>
<dbReference type="OrthoDB" id="203237at2759"/>
<comment type="similarity">
    <text evidence="2 6">Belongs to the methyltransferase superfamily. LCMT family.</text>
</comment>
<dbReference type="SUPFAM" id="SSF53335">
    <property type="entry name" value="S-adenosyl-L-methionine-dependent methyltransferases"/>
    <property type="match status" value="1"/>
</dbReference>
<evidence type="ECO:0000256" key="2">
    <source>
        <dbReference type="ARBA" id="ARBA00010703"/>
    </source>
</evidence>
<comment type="catalytic activity">
    <reaction evidence="1 6">
        <text>[phosphatase 2A protein]-C-terminal L-leucine + S-adenosyl-L-methionine = [phosphatase 2A protein]-C-terminal L-leucine methyl ester + S-adenosyl-L-homocysteine</text>
        <dbReference type="Rhea" id="RHEA:48544"/>
        <dbReference type="Rhea" id="RHEA-COMP:12134"/>
        <dbReference type="Rhea" id="RHEA-COMP:12135"/>
        <dbReference type="ChEBI" id="CHEBI:57856"/>
        <dbReference type="ChEBI" id="CHEBI:59789"/>
        <dbReference type="ChEBI" id="CHEBI:90516"/>
        <dbReference type="ChEBI" id="CHEBI:90517"/>
        <dbReference type="EC" id="2.1.1.233"/>
    </reaction>
</comment>
<dbReference type="GO" id="GO:0018423">
    <property type="term" value="F:protein C-terminal leucine carboxyl O-methyltransferase activity"/>
    <property type="evidence" value="ECO:0007669"/>
    <property type="project" value="UniProtKB-EC"/>
</dbReference>
<feature type="binding site" evidence="7">
    <location>
        <position position="51"/>
    </location>
    <ligand>
        <name>S-adenosyl-L-methionine</name>
        <dbReference type="ChEBI" id="CHEBI:59789"/>
    </ligand>
</feature>
<name>A0A922IF44_DERFA</name>
<dbReference type="EMBL" id="ASGP02000001">
    <property type="protein sequence ID" value="KAH9529311.1"/>
    <property type="molecule type" value="Genomic_DNA"/>
</dbReference>
<dbReference type="Proteomes" id="UP000790347">
    <property type="component" value="Unassembled WGS sequence"/>
</dbReference>
<dbReference type="InterPro" id="IPR007213">
    <property type="entry name" value="Ppm1/Ppm2/Tcmp"/>
</dbReference>
<dbReference type="EC" id="2.1.1.233" evidence="6"/>
<dbReference type="Gene3D" id="3.40.50.150">
    <property type="entry name" value="Vaccinia Virus protein VP39"/>
    <property type="match status" value="1"/>
</dbReference>
<comment type="function">
    <text evidence="6">Methylates the carboxyl group of the C-terminal leucine residue of protein phosphatase 2A catalytic subunits to form alpha-leucine ester residues.</text>
</comment>
<sequence>MYSNTEWTNNEASRTKLWLSQQGYIDDPFVKNFCQNPMKRAPEINRGYFARVYSITHSVKRFCLKDGANCQIVNIGSGFDTLFWRLIKNSDIQFNRYVDIDTNEVIDYKIRTILKNEELLQFCGKVEKSSPSQFISERYNAIALDATKAMQLVRQLLQECRINKTDPIIFIFECVLLYWPEESTTNLIYTLNKTFTNCNFVIFDLVNTKDKFSDLMQQSLVEQQTPLLGANSFRTIDDWQTKLSKMKCSHVHAWIMNDVYYKLIQQNERERIEKIEFFDEIELMLQLFNHYCLVMASNYSNFDW</sequence>
<dbReference type="PANTHER" id="PTHR13600">
    <property type="entry name" value="LEUCINE CARBOXYL METHYLTRANSFERASE"/>
    <property type="match status" value="1"/>
</dbReference>
<evidence type="ECO:0000256" key="1">
    <source>
        <dbReference type="ARBA" id="ARBA00000724"/>
    </source>
</evidence>
<dbReference type="AlphaFoldDB" id="A0A922IF44"/>
<dbReference type="InterPro" id="IPR016651">
    <property type="entry name" value="LCMT1"/>
</dbReference>
<dbReference type="GO" id="GO:0032259">
    <property type="term" value="P:methylation"/>
    <property type="evidence" value="ECO:0007669"/>
    <property type="project" value="UniProtKB-KW"/>
</dbReference>
<reference evidence="8" key="3">
    <citation type="journal article" date="2021" name="World Allergy Organ. J.">
        <title>Chromosome-level assembly of Dermatophagoides farinae genome and transcriptome reveals two novel allergens Der f 37 and Der f 39.</title>
        <authorList>
            <person name="Chen J."/>
            <person name="Cai Z."/>
            <person name="Fan D."/>
            <person name="Hu J."/>
            <person name="Hou Y."/>
            <person name="He Y."/>
            <person name="Zhang Z."/>
            <person name="Zhao Z."/>
            <person name="Gao P."/>
            <person name="Hu W."/>
            <person name="Sun J."/>
            <person name="Li J."/>
            <person name="Ji K."/>
        </authorList>
    </citation>
    <scope>NUCLEOTIDE SEQUENCE</scope>
    <source>
        <strain evidence="8">JKM2019</strain>
    </source>
</reference>
<feature type="binding site" evidence="7">
    <location>
        <position position="173"/>
    </location>
    <ligand>
        <name>S-adenosyl-L-methionine</name>
        <dbReference type="ChEBI" id="CHEBI:59789"/>
    </ligand>
</feature>
<keyword evidence="5 6" id="KW-0949">S-adenosyl-L-methionine</keyword>
<gene>
    <name evidence="9" type="primary">LCMT1</name>
    <name evidence="9" type="ORF">DERF_003202</name>
    <name evidence="8" type="ORF">HUG17_5206</name>
</gene>
<evidence type="ECO:0000256" key="3">
    <source>
        <dbReference type="ARBA" id="ARBA00022603"/>
    </source>
</evidence>
<evidence type="ECO:0000313" key="9">
    <source>
        <dbReference type="EMBL" id="KAH9529311.1"/>
    </source>
</evidence>
<dbReference type="InterPro" id="IPR029063">
    <property type="entry name" value="SAM-dependent_MTases_sf"/>
</dbReference>
<reference evidence="9" key="1">
    <citation type="submission" date="2013-05" db="EMBL/GenBank/DDBJ databases">
        <authorList>
            <person name="Yim A.K.Y."/>
            <person name="Chan T.F."/>
            <person name="Ji K.M."/>
            <person name="Liu X.Y."/>
            <person name="Zhou J.W."/>
            <person name="Li R.Q."/>
            <person name="Yang K.Y."/>
            <person name="Li J."/>
            <person name="Li M."/>
            <person name="Law P.T.W."/>
            <person name="Wu Y.L."/>
            <person name="Cai Z.L."/>
            <person name="Qin H."/>
            <person name="Bao Y."/>
            <person name="Leung R.K.K."/>
            <person name="Ng P.K.S."/>
            <person name="Zou J."/>
            <person name="Zhong X.J."/>
            <person name="Ran P.X."/>
            <person name="Zhong N.S."/>
            <person name="Liu Z.G."/>
            <person name="Tsui S.K.W."/>
        </authorList>
    </citation>
    <scope>NUCLEOTIDE SEQUENCE</scope>
    <source>
        <strain evidence="9">Derf</strain>
        <tissue evidence="9">Whole organism</tissue>
    </source>
</reference>
<evidence type="ECO:0000313" key="10">
    <source>
        <dbReference type="Proteomes" id="UP000790347"/>
    </source>
</evidence>
<reference evidence="9" key="4">
    <citation type="journal article" date="2022" name="Res Sq">
        <title>Comparative Genomics Reveals Insights into the Divergent Evolution of Astigmatic Mites and Household Pest Adaptations.</title>
        <authorList>
            <person name="Xiong Q."/>
            <person name="Wan A.T.-Y."/>
            <person name="Liu X.-Y."/>
            <person name="Fung C.S.-H."/>
            <person name="Xiao X."/>
            <person name="Malainual N."/>
            <person name="Hou J."/>
            <person name="Wang L."/>
            <person name="Wang M."/>
            <person name="Yang K."/>
            <person name="Cui Y."/>
            <person name="Leung E."/>
            <person name="Nong W."/>
            <person name="Shin S.-K."/>
            <person name="Au S."/>
            <person name="Jeong K.Y."/>
            <person name="Chew F.T."/>
            <person name="Hui J."/>
            <person name="Leung T.F."/>
            <person name="Tungtrongchitr A."/>
            <person name="Zhong N."/>
            <person name="Liu Z."/>
            <person name="Tsui S."/>
        </authorList>
    </citation>
    <scope>NUCLEOTIDE SEQUENCE</scope>
    <source>
        <strain evidence="9">Derf</strain>
        <tissue evidence="9">Whole organism</tissue>
    </source>
</reference>
<comment type="caution">
    <text evidence="9">The sequence shown here is derived from an EMBL/GenBank/DDBJ whole genome shotgun (WGS) entry which is preliminary data.</text>
</comment>
<dbReference type="Proteomes" id="UP000828236">
    <property type="component" value="Unassembled WGS sequence"/>
</dbReference>
<accession>A0A922IF44</accession>
<evidence type="ECO:0000256" key="7">
    <source>
        <dbReference type="PIRSR" id="PIRSR016305-1"/>
    </source>
</evidence>
<organism evidence="9 10">
    <name type="scientific">Dermatophagoides farinae</name>
    <name type="common">American house dust mite</name>
    <dbReference type="NCBI Taxonomy" id="6954"/>
    <lineage>
        <taxon>Eukaryota</taxon>
        <taxon>Metazoa</taxon>
        <taxon>Ecdysozoa</taxon>
        <taxon>Arthropoda</taxon>
        <taxon>Chelicerata</taxon>
        <taxon>Arachnida</taxon>
        <taxon>Acari</taxon>
        <taxon>Acariformes</taxon>
        <taxon>Sarcoptiformes</taxon>
        <taxon>Astigmata</taxon>
        <taxon>Psoroptidia</taxon>
        <taxon>Analgoidea</taxon>
        <taxon>Pyroglyphidae</taxon>
        <taxon>Dermatophagoidinae</taxon>
        <taxon>Dermatophagoides</taxon>
    </lineage>
</organism>
<dbReference type="EMBL" id="SDOV01000004">
    <property type="protein sequence ID" value="KAH7642161.1"/>
    <property type="molecule type" value="Genomic_DNA"/>
</dbReference>